<dbReference type="EMBL" id="PDXD01000033">
    <property type="protein sequence ID" value="RYN71378.1"/>
    <property type="molecule type" value="Genomic_DNA"/>
</dbReference>
<evidence type="ECO:0000313" key="6">
    <source>
        <dbReference type="Proteomes" id="UP000291422"/>
    </source>
</evidence>
<dbReference type="GO" id="GO:0016491">
    <property type="term" value="F:oxidoreductase activity"/>
    <property type="evidence" value="ECO:0007669"/>
    <property type="project" value="UniProtKB-KW"/>
</dbReference>
<dbReference type="InterPro" id="IPR050523">
    <property type="entry name" value="AKR_Detox_Biosynth"/>
</dbReference>
<reference evidence="3 5" key="1">
    <citation type="submission" date="2016-05" db="EMBL/GenBank/DDBJ databases">
        <title>Comparative analysis of secretome profiles of manganese(II)-oxidizing ascomycete fungi.</title>
        <authorList>
            <consortium name="DOE Joint Genome Institute"/>
            <person name="Zeiner C.A."/>
            <person name="Purvine S.O."/>
            <person name="Zink E.M."/>
            <person name="Wu S."/>
            <person name="Pasa-Tolic L."/>
            <person name="Chaput D.L."/>
            <person name="Haridas S."/>
            <person name="Grigoriev I.V."/>
            <person name="Santelli C.M."/>
            <person name="Hansel C.M."/>
        </authorList>
    </citation>
    <scope>NUCLEOTIDE SEQUENCE [LARGE SCALE GENOMIC DNA]</scope>
    <source>
        <strain evidence="3 5">SRC1lrK2f</strain>
    </source>
</reference>
<dbReference type="InterPro" id="IPR020471">
    <property type="entry name" value="AKR"/>
</dbReference>
<dbReference type="PANTHER" id="PTHR43364:SF4">
    <property type="entry name" value="NAD(P)-LINKED OXIDOREDUCTASE SUPERFAMILY PROTEIN"/>
    <property type="match status" value="1"/>
</dbReference>
<keyword evidence="1" id="KW-0560">Oxidoreductase</keyword>
<dbReference type="EMBL" id="KV441470">
    <property type="protein sequence ID" value="OAG25556.1"/>
    <property type="molecule type" value="Genomic_DNA"/>
</dbReference>
<dbReference type="InterPro" id="IPR036812">
    <property type="entry name" value="NAD(P)_OxRdtase_dom_sf"/>
</dbReference>
<dbReference type="KEGG" id="aalt:CC77DRAFT_334470"/>
<gene>
    <name evidence="4" type="ORF">AA0117_g9663</name>
    <name evidence="3" type="ORF">CC77DRAFT_334470</name>
</gene>
<feature type="domain" description="NADP-dependent oxidoreductase" evidence="2">
    <location>
        <begin position="66"/>
        <end position="357"/>
    </location>
</feature>
<dbReference type="RefSeq" id="XP_018390977.1">
    <property type="nucleotide sequence ID" value="XM_018531295.1"/>
</dbReference>
<dbReference type="AlphaFoldDB" id="A0A177E1E1"/>
<dbReference type="OMA" id="CGTWAWG"/>
<sequence>MQHVLQAGLSSGMSAVTGIHSGKHTKPNPVDPSYDGLAAVMPEDWVPTADTKVVYKGKNGDVHAPPLCIGAWSWGDTSTWHWKPEEEPHVAAAWKHCLSKGVNFIDTAQVYGTGMSETICGRLVQGLPRDSFVMQDKFFVVPQAKDVLHPTMAPLKKLETSLKNFGLDYIDIYLVHGPIHLQTISMIAKGMAECVEKGMTKTVGVANYSLADMIKMSDELAKYGVPLAINQVEFSVLRREPELSGLLQACKERGIVLQSYSSLAQGRLTGKYTVDNPPPKTYRFSSYDMKDIEPVNALLKKIAEKRGVPLSAVALNYNMCKGITPVVGVRKEEQAVSNCAALGWRLSNEEIREIDGVSFQGHTTALWQQG</sequence>
<dbReference type="PRINTS" id="PR00069">
    <property type="entry name" value="ALDKETRDTASE"/>
</dbReference>
<keyword evidence="5" id="KW-1185">Reference proteome</keyword>
<accession>A0A177E1E1</accession>
<evidence type="ECO:0000259" key="2">
    <source>
        <dbReference type="Pfam" id="PF00248"/>
    </source>
</evidence>
<name>A0A177E1E1_ALTAL</name>
<dbReference type="GeneID" id="29116889"/>
<organism evidence="3 5">
    <name type="scientific">Alternaria alternata</name>
    <name type="common">Alternaria rot fungus</name>
    <name type="synonym">Torula alternata</name>
    <dbReference type="NCBI Taxonomy" id="5599"/>
    <lineage>
        <taxon>Eukaryota</taxon>
        <taxon>Fungi</taxon>
        <taxon>Dikarya</taxon>
        <taxon>Ascomycota</taxon>
        <taxon>Pezizomycotina</taxon>
        <taxon>Dothideomycetes</taxon>
        <taxon>Pleosporomycetidae</taxon>
        <taxon>Pleosporales</taxon>
        <taxon>Pleosporineae</taxon>
        <taxon>Pleosporaceae</taxon>
        <taxon>Alternaria</taxon>
        <taxon>Alternaria sect. Alternaria</taxon>
        <taxon>Alternaria alternata complex</taxon>
    </lineage>
</organism>
<reference evidence="6" key="2">
    <citation type="journal article" date="2019" name="bioRxiv">
        <title>Genomics, evolutionary history and diagnostics of the Alternaria alternata species group including apple and Asian pear pathotypes.</title>
        <authorList>
            <person name="Armitage A.D."/>
            <person name="Cockerton H.M."/>
            <person name="Sreenivasaprasad S."/>
            <person name="Woodhall J.W."/>
            <person name="Lane C.R."/>
            <person name="Harrison R.J."/>
            <person name="Clarkson J.P."/>
        </authorList>
    </citation>
    <scope>NUCLEOTIDE SEQUENCE [LARGE SCALE GENOMIC DNA]</scope>
    <source>
        <strain evidence="6">FERA 1177</strain>
    </source>
</reference>
<protein>
    <submittedName>
        <fullName evidence="3">Aldo/keto reductase</fullName>
    </submittedName>
</protein>
<dbReference type="Gene3D" id="3.20.20.100">
    <property type="entry name" value="NADP-dependent oxidoreductase domain"/>
    <property type="match status" value="1"/>
</dbReference>
<dbReference type="InterPro" id="IPR023210">
    <property type="entry name" value="NADP_OxRdtase_dom"/>
</dbReference>
<evidence type="ECO:0000313" key="4">
    <source>
        <dbReference type="EMBL" id="RYN71378.1"/>
    </source>
</evidence>
<reference evidence="4" key="3">
    <citation type="journal article" date="2019" name="J. ISSAAS">
        <title>Genomics, evolutionary history and diagnostics of the Alternaria alternata species group including apple and Asian pear pathotypes.</title>
        <authorList>
            <person name="Armitage A.D."/>
            <person name="Cockerton H.M."/>
            <person name="Sreenivasaprasad S."/>
            <person name="Woodhall J."/>
            <person name="Lane C."/>
            <person name="Harrison R.J."/>
            <person name="Clarkson J.P."/>
        </authorList>
    </citation>
    <scope>NUCLEOTIDE SEQUENCE</scope>
    <source>
        <strain evidence="4">FERA 1177</strain>
    </source>
</reference>
<evidence type="ECO:0000313" key="5">
    <source>
        <dbReference type="Proteomes" id="UP000077248"/>
    </source>
</evidence>
<dbReference type="PANTHER" id="PTHR43364">
    <property type="entry name" value="NADH-SPECIFIC METHYLGLYOXAL REDUCTASE-RELATED"/>
    <property type="match status" value="1"/>
</dbReference>
<dbReference type="Pfam" id="PF00248">
    <property type="entry name" value="Aldo_ket_red"/>
    <property type="match status" value="1"/>
</dbReference>
<evidence type="ECO:0000256" key="1">
    <source>
        <dbReference type="ARBA" id="ARBA00023002"/>
    </source>
</evidence>
<dbReference type="SUPFAM" id="SSF51430">
    <property type="entry name" value="NAD(P)-linked oxidoreductase"/>
    <property type="match status" value="1"/>
</dbReference>
<proteinExistence type="predicted"/>
<dbReference type="Proteomes" id="UP000291422">
    <property type="component" value="Unassembled WGS sequence"/>
</dbReference>
<dbReference type="CDD" id="cd19093">
    <property type="entry name" value="AKR_AtPLR-like"/>
    <property type="match status" value="1"/>
</dbReference>
<dbReference type="VEuPathDB" id="FungiDB:CC77DRAFT_334470"/>
<evidence type="ECO:0000313" key="3">
    <source>
        <dbReference type="EMBL" id="OAG25556.1"/>
    </source>
</evidence>
<dbReference type="Proteomes" id="UP000077248">
    <property type="component" value="Unassembled WGS sequence"/>
</dbReference>